<dbReference type="EMBL" id="JARBHB010000005">
    <property type="protein sequence ID" value="KAJ8882329.1"/>
    <property type="molecule type" value="Genomic_DNA"/>
</dbReference>
<dbReference type="Proteomes" id="UP001159363">
    <property type="component" value="Chromosome 4"/>
</dbReference>
<evidence type="ECO:0000313" key="2">
    <source>
        <dbReference type="Proteomes" id="UP001159363"/>
    </source>
</evidence>
<sequence length="624" mass="69067">MNSVFVPEPAIVKAEMPRYPQNAHKTCADSTDFTELWFLLAYSTGYKSTSRATPLRKSAGITAKSFSYVPCVHVSRRDACQVALSPGDLSVWECQRRKDKQFRGGGAPSLPRYNDLPKCATGGGRCARRRLVVATARGNVIARGCASEYARLSARGPCCPLYNPPAGAYPPVFLCVSAAEAHCHHARTVGGCKTTLDQDNPFKAQSAHRRMRGTHGNRIAELTNLYVTAQPQNTEVKQSLSPRTLYAHARKMALLSSDMRQCKSPVSFLQFTYQPIANIPRHVSDATVKSEEIWASLNSKVLRATIGHRPLVASVIVKRMKPLFILFQSQMRKRRLKLRPRWLRGYLSRLPLRRSGFNARPGYRTFACGNRAGRCFRSSGFLRDLPFPPPFNSGAVPYSPQSPSSTLKTSLRRAIKISSLTRRLKSVHYVFRNSVKNSGAPTNVPLILEYWGGGGAVARALASHHGDPGSIPGGLTPEFSHVGLVVYDAVYQRILRIFSGYSRFPCPSIPAQLHPRVSFHVMSGDDGHVRVPAGKSVTRRVLPRPGSTAHNTICIQQQFGCCLLEKAFSCLTRPLRLQQNRYGSYLIHVQISIAPRCLSWVICDGENTEILTNAYTNKTCSPVD</sequence>
<protein>
    <submittedName>
        <fullName evidence="1">Uncharacterized protein</fullName>
    </submittedName>
</protein>
<accession>A0ABQ9HDH4</accession>
<reference evidence="1 2" key="1">
    <citation type="submission" date="2023-02" db="EMBL/GenBank/DDBJ databases">
        <title>LHISI_Scaffold_Assembly.</title>
        <authorList>
            <person name="Stuart O.P."/>
            <person name="Cleave R."/>
            <person name="Magrath M.J.L."/>
            <person name="Mikheyev A.S."/>
        </authorList>
    </citation>
    <scope>NUCLEOTIDE SEQUENCE [LARGE SCALE GENOMIC DNA]</scope>
    <source>
        <strain evidence="1">Daus_M_001</strain>
        <tissue evidence="1">Leg muscle</tissue>
    </source>
</reference>
<gene>
    <name evidence="1" type="ORF">PR048_014131</name>
</gene>
<keyword evidence="2" id="KW-1185">Reference proteome</keyword>
<proteinExistence type="predicted"/>
<name>A0ABQ9HDH4_9NEOP</name>
<comment type="caution">
    <text evidence="1">The sequence shown here is derived from an EMBL/GenBank/DDBJ whole genome shotgun (WGS) entry which is preliminary data.</text>
</comment>
<organism evidence="1 2">
    <name type="scientific">Dryococelus australis</name>
    <dbReference type="NCBI Taxonomy" id="614101"/>
    <lineage>
        <taxon>Eukaryota</taxon>
        <taxon>Metazoa</taxon>
        <taxon>Ecdysozoa</taxon>
        <taxon>Arthropoda</taxon>
        <taxon>Hexapoda</taxon>
        <taxon>Insecta</taxon>
        <taxon>Pterygota</taxon>
        <taxon>Neoptera</taxon>
        <taxon>Polyneoptera</taxon>
        <taxon>Phasmatodea</taxon>
        <taxon>Verophasmatodea</taxon>
        <taxon>Anareolatae</taxon>
        <taxon>Phasmatidae</taxon>
        <taxon>Eurycanthinae</taxon>
        <taxon>Dryococelus</taxon>
    </lineage>
</organism>
<evidence type="ECO:0000313" key="1">
    <source>
        <dbReference type="EMBL" id="KAJ8882329.1"/>
    </source>
</evidence>